<reference evidence="2" key="1">
    <citation type="submission" date="2022-11" db="UniProtKB">
        <authorList>
            <consortium name="WormBaseParasite"/>
        </authorList>
    </citation>
    <scope>IDENTIFICATION</scope>
</reference>
<organism evidence="1 2">
    <name type="scientific">Setaria digitata</name>
    <dbReference type="NCBI Taxonomy" id="48799"/>
    <lineage>
        <taxon>Eukaryota</taxon>
        <taxon>Metazoa</taxon>
        <taxon>Ecdysozoa</taxon>
        <taxon>Nematoda</taxon>
        <taxon>Chromadorea</taxon>
        <taxon>Rhabditida</taxon>
        <taxon>Spirurina</taxon>
        <taxon>Spiruromorpha</taxon>
        <taxon>Filarioidea</taxon>
        <taxon>Setariidae</taxon>
        <taxon>Setaria</taxon>
    </lineage>
</organism>
<name>A0A915PTF0_9BILA</name>
<dbReference type="WBParaSite" id="sdigi.contig24.g2011.t1">
    <property type="protein sequence ID" value="sdigi.contig24.g2011.t1"/>
    <property type="gene ID" value="sdigi.contig24.g2011"/>
</dbReference>
<dbReference type="AlphaFoldDB" id="A0A915PTF0"/>
<protein>
    <submittedName>
        <fullName evidence="2">Uncharacterized protein</fullName>
    </submittedName>
</protein>
<evidence type="ECO:0000313" key="1">
    <source>
        <dbReference type="Proteomes" id="UP000887581"/>
    </source>
</evidence>
<proteinExistence type="predicted"/>
<accession>A0A915PTF0</accession>
<dbReference type="Proteomes" id="UP000887581">
    <property type="component" value="Unplaced"/>
</dbReference>
<keyword evidence="1" id="KW-1185">Reference proteome</keyword>
<sequence length="72" mass="8524">MRERVLYNCPVTVHNDKRKLERDESIAGLHSEYSGLWTIVKRRLKRDVSQRPERNPLVCIFNDWVFAVVLGL</sequence>
<evidence type="ECO:0000313" key="2">
    <source>
        <dbReference type="WBParaSite" id="sdigi.contig24.g2011.t1"/>
    </source>
</evidence>